<name>A0A9P4HCQ5_9PLEO</name>
<keyword evidence="3" id="KW-1185">Reference proteome</keyword>
<reference evidence="2" key="1">
    <citation type="journal article" date="2020" name="Stud. Mycol.">
        <title>101 Dothideomycetes genomes: a test case for predicting lifestyles and emergence of pathogens.</title>
        <authorList>
            <person name="Haridas S."/>
            <person name="Albert R."/>
            <person name="Binder M."/>
            <person name="Bloem J."/>
            <person name="Labutti K."/>
            <person name="Salamov A."/>
            <person name="Andreopoulos B."/>
            <person name="Baker S."/>
            <person name="Barry K."/>
            <person name="Bills G."/>
            <person name="Bluhm B."/>
            <person name="Cannon C."/>
            <person name="Castanera R."/>
            <person name="Culley D."/>
            <person name="Daum C."/>
            <person name="Ezra D."/>
            <person name="Gonzalez J."/>
            <person name="Henrissat B."/>
            <person name="Kuo A."/>
            <person name="Liang C."/>
            <person name="Lipzen A."/>
            <person name="Lutzoni F."/>
            <person name="Magnuson J."/>
            <person name="Mondo S."/>
            <person name="Nolan M."/>
            <person name="Ohm R."/>
            <person name="Pangilinan J."/>
            <person name="Park H.-J."/>
            <person name="Ramirez L."/>
            <person name="Alfaro M."/>
            <person name="Sun H."/>
            <person name="Tritt A."/>
            <person name="Yoshinaga Y."/>
            <person name="Zwiers L.-H."/>
            <person name="Turgeon B."/>
            <person name="Goodwin S."/>
            <person name="Spatafora J."/>
            <person name="Crous P."/>
            <person name="Grigoriev I."/>
        </authorList>
    </citation>
    <scope>NUCLEOTIDE SEQUENCE</scope>
    <source>
        <strain evidence="2">CBS 110217</strain>
    </source>
</reference>
<feature type="compositionally biased region" description="Low complexity" evidence="1">
    <location>
        <begin position="34"/>
        <end position="47"/>
    </location>
</feature>
<gene>
    <name evidence="2" type="ORF">EK21DRAFT_109693</name>
</gene>
<evidence type="ECO:0000313" key="2">
    <source>
        <dbReference type="EMBL" id="KAF2032621.1"/>
    </source>
</evidence>
<feature type="compositionally biased region" description="Polar residues" evidence="1">
    <location>
        <begin position="1"/>
        <end position="10"/>
    </location>
</feature>
<dbReference type="AlphaFoldDB" id="A0A9P4HCQ5"/>
<dbReference type="Proteomes" id="UP000799777">
    <property type="component" value="Unassembled WGS sequence"/>
</dbReference>
<dbReference type="EMBL" id="ML978171">
    <property type="protein sequence ID" value="KAF2032621.1"/>
    <property type="molecule type" value="Genomic_DNA"/>
</dbReference>
<organism evidence="2 3">
    <name type="scientific">Setomelanomma holmii</name>
    <dbReference type="NCBI Taxonomy" id="210430"/>
    <lineage>
        <taxon>Eukaryota</taxon>
        <taxon>Fungi</taxon>
        <taxon>Dikarya</taxon>
        <taxon>Ascomycota</taxon>
        <taxon>Pezizomycotina</taxon>
        <taxon>Dothideomycetes</taxon>
        <taxon>Pleosporomycetidae</taxon>
        <taxon>Pleosporales</taxon>
        <taxon>Pleosporineae</taxon>
        <taxon>Phaeosphaeriaceae</taxon>
        <taxon>Setomelanomma</taxon>
    </lineage>
</organism>
<accession>A0A9P4HCQ5</accession>
<evidence type="ECO:0000313" key="3">
    <source>
        <dbReference type="Proteomes" id="UP000799777"/>
    </source>
</evidence>
<evidence type="ECO:0000256" key="1">
    <source>
        <dbReference type="SAM" id="MobiDB-lite"/>
    </source>
</evidence>
<proteinExistence type="predicted"/>
<feature type="region of interest" description="Disordered" evidence="1">
    <location>
        <begin position="1"/>
        <end position="68"/>
    </location>
</feature>
<comment type="caution">
    <text evidence="2">The sequence shown here is derived from an EMBL/GenBank/DDBJ whole genome shotgun (WGS) entry which is preliminary data.</text>
</comment>
<sequence length="149" mass="17221">MPSPLRQSTALRDPPPAFPFVAPNMPTGPPPGYPGYSPTSPVSPTSPRSITSFPPRQPTPRPVLPDEDYTIEPNFCAYYFPRYLAQSNQPCIECYMLPAWEDKRRQWVKQYVLEHFWYGEKHVELMSGVKRLREEHEERTRGERGAWVG</sequence>
<protein>
    <submittedName>
        <fullName evidence="2">Uncharacterized protein</fullName>
    </submittedName>
</protein>
<dbReference type="OrthoDB" id="3788458at2759"/>